<dbReference type="CDD" id="cd02019">
    <property type="entry name" value="NK"/>
    <property type="match status" value="1"/>
</dbReference>
<name>A0ABU9VXF0_9CLOT</name>
<reference evidence="11 12" key="1">
    <citation type="submission" date="2024-04" db="EMBL/GenBank/DDBJ databases">
        <title>Genome sequencing and metabolic network reconstruction of aminoacids and betaine degradation by Anoxynatronum sibiricum.</title>
        <authorList>
            <person name="Detkova E.N."/>
            <person name="Boltjanskaja Y.V."/>
            <person name="Mardanov A.V."/>
            <person name="Kevbrin V."/>
        </authorList>
    </citation>
    <scope>NUCLEOTIDE SEQUENCE [LARGE SCALE GENOMIC DNA]</scope>
    <source>
        <strain evidence="11 12">Z-7981</strain>
    </source>
</reference>
<keyword evidence="9" id="KW-0460">Magnesium</keyword>
<dbReference type="Pfam" id="PF02367">
    <property type="entry name" value="TsaE"/>
    <property type="match status" value="1"/>
</dbReference>
<keyword evidence="6" id="KW-0479">Metal-binding</keyword>
<sequence length="153" mass="17160">MSMCRKVVKQSQTEAIAAKLATLLKPGDVVCLSGDLGAGKTTFTKALGKAMGIRENITSPTFNLVQEYEGDMPLYHFDVYRLLKPSEFRDLGAEEYFSGAGVCVIEWANLVKEYLPERHLWIEIKWLDARRREICITPSETFGNALVKELGIT</sequence>
<evidence type="ECO:0000313" key="12">
    <source>
        <dbReference type="Proteomes" id="UP001407405"/>
    </source>
</evidence>
<evidence type="ECO:0000256" key="7">
    <source>
        <dbReference type="ARBA" id="ARBA00022741"/>
    </source>
</evidence>
<evidence type="ECO:0000256" key="2">
    <source>
        <dbReference type="ARBA" id="ARBA00007599"/>
    </source>
</evidence>
<evidence type="ECO:0000256" key="9">
    <source>
        <dbReference type="ARBA" id="ARBA00022842"/>
    </source>
</evidence>
<accession>A0ABU9VXF0</accession>
<dbReference type="InterPro" id="IPR003442">
    <property type="entry name" value="T6A_TsaE"/>
</dbReference>
<evidence type="ECO:0000256" key="6">
    <source>
        <dbReference type="ARBA" id="ARBA00022723"/>
    </source>
</evidence>
<evidence type="ECO:0000256" key="4">
    <source>
        <dbReference type="ARBA" id="ARBA00022490"/>
    </source>
</evidence>
<evidence type="ECO:0000256" key="5">
    <source>
        <dbReference type="ARBA" id="ARBA00022694"/>
    </source>
</evidence>
<organism evidence="11 12">
    <name type="scientific">Anoxynatronum sibiricum</name>
    <dbReference type="NCBI Taxonomy" id="210623"/>
    <lineage>
        <taxon>Bacteria</taxon>
        <taxon>Bacillati</taxon>
        <taxon>Bacillota</taxon>
        <taxon>Clostridia</taxon>
        <taxon>Eubacteriales</taxon>
        <taxon>Clostridiaceae</taxon>
        <taxon>Anoxynatronum</taxon>
    </lineage>
</organism>
<comment type="caution">
    <text evidence="11">The sequence shown here is derived from an EMBL/GenBank/DDBJ whole genome shotgun (WGS) entry which is preliminary data.</text>
</comment>
<dbReference type="EMBL" id="JBCITM010000022">
    <property type="protein sequence ID" value="MEN1761848.1"/>
    <property type="molecule type" value="Genomic_DNA"/>
</dbReference>
<comment type="subcellular location">
    <subcellularLocation>
        <location evidence="1">Cytoplasm</location>
    </subcellularLocation>
</comment>
<keyword evidence="5" id="KW-0819">tRNA processing</keyword>
<protein>
    <recommendedName>
        <fullName evidence="3">tRNA threonylcarbamoyladenosine biosynthesis protein TsaE</fullName>
    </recommendedName>
    <alternativeName>
        <fullName evidence="10">t(6)A37 threonylcarbamoyladenosine biosynthesis protein TsaE</fullName>
    </alternativeName>
</protein>
<dbReference type="Gene3D" id="3.40.50.300">
    <property type="entry name" value="P-loop containing nucleotide triphosphate hydrolases"/>
    <property type="match status" value="1"/>
</dbReference>
<proteinExistence type="inferred from homology"/>
<evidence type="ECO:0000256" key="1">
    <source>
        <dbReference type="ARBA" id="ARBA00004496"/>
    </source>
</evidence>
<comment type="similarity">
    <text evidence="2">Belongs to the TsaE family.</text>
</comment>
<dbReference type="RefSeq" id="WP_343187130.1">
    <property type="nucleotide sequence ID" value="NZ_JBCITM010000022.1"/>
</dbReference>
<keyword evidence="8" id="KW-0067">ATP-binding</keyword>
<evidence type="ECO:0000256" key="10">
    <source>
        <dbReference type="ARBA" id="ARBA00032441"/>
    </source>
</evidence>
<gene>
    <name evidence="11" type="primary">tsaE</name>
    <name evidence="11" type="ORF">AAIG11_15280</name>
</gene>
<dbReference type="PANTHER" id="PTHR33540">
    <property type="entry name" value="TRNA THREONYLCARBAMOYLADENOSINE BIOSYNTHESIS PROTEIN TSAE"/>
    <property type="match status" value="1"/>
</dbReference>
<keyword evidence="12" id="KW-1185">Reference proteome</keyword>
<dbReference type="PANTHER" id="PTHR33540:SF2">
    <property type="entry name" value="TRNA THREONYLCARBAMOYLADENOSINE BIOSYNTHESIS PROTEIN TSAE"/>
    <property type="match status" value="1"/>
</dbReference>
<evidence type="ECO:0000256" key="8">
    <source>
        <dbReference type="ARBA" id="ARBA00022840"/>
    </source>
</evidence>
<dbReference type="InterPro" id="IPR027417">
    <property type="entry name" value="P-loop_NTPase"/>
</dbReference>
<dbReference type="Proteomes" id="UP001407405">
    <property type="component" value="Unassembled WGS sequence"/>
</dbReference>
<evidence type="ECO:0000313" key="11">
    <source>
        <dbReference type="EMBL" id="MEN1761848.1"/>
    </source>
</evidence>
<dbReference type="NCBIfam" id="TIGR00150">
    <property type="entry name" value="T6A_YjeE"/>
    <property type="match status" value="1"/>
</dbReference>
<keyword evidence="4" id="KW-0963">Cytoplasm</keyword>
<evidence type="ECO:0000256" key="3">
    <source>
        <dbReference type="ARBA" id="ARBA00019010"/>
    </source>
</evidence>
<keyword evidence="7" id="KW-0547">Nucleotide-binding</keyword>
<dbReference type="SUPFAM" id="SSF52540">
    <property type="entry name" value="P-loop containing nucleoside triphosphate hydrolases"/>
    <property type="match status" value="1"/>
</dbReference>